<dbReference type="InterPro" id="IPR002545">
    <property type="entry name" value="CheW-lke_dom"/>
</dbReference>
<dbReference type="RefSeq" id="WP_021703351.1">
    <property type="nucleotide sequence ID" value="NZ_BATJ01000001.1"/>
</dbReference>
<sequence length="174" mass="19627">MRELTDTQQISHNSSDDTQSTTYREFLGFLIGEELYGINICDIEEIRVWQTPTLIPNSADFVMGVINLRGMIVPIFDLRIRFHRIRPDYQPTTVIIVLKGTNSQGDTKHVGVVVDGVADVITCMAHEITPLQRVTSLSRFIEGITRQKNGLATILSTRPLMDLTEESEEGFCDQ</sequence>
<dbReference type="SUPFAM" id="SSF50341">
    <property type="entry name" value="CheW-like"/>
    <property type="match status" value="1"/>
</dbReference>
<reference evidence="5 6" key="1">
    <citation type="submission" date="2013-09" db="EMBL/GenBank/DDBJ databases">
        <title>Whole genome shotgun sequence of Vibrio proteolyticus NBRC 13287.</title>
        <authorList>
            <person name="Isaki S."/>
            <person name="Hosoyama A."/>
            <person name="Numata M."/>
            <person name="Hashimoto M."/>
            <person name="Hosoyama Y."/>
            <person name="Tsuchikane K."/>
            <person name="Noguchi M."/>
            <person name="Hirakata S."/>
            <person name="Ichikawa N."/>
            <person name="Ohji S."/>
            <person name="Yamazoe A."/>
            <person name="Fujita N."/>
        </authorList>
    </citation>
    <scope>NUCLEOTIDE SEQUENCE [LARGE SCALE GENOMIC DNA]</scope>
    <source>
        <strain evidence="5 6">NBRC 13287</strain>
    </source>
</reference>
<dbReference type="eggNOG" id="COG0835">
    <property type="taxonomic scope" value="Bacteria"/>
</dbReference>
<dbReference type="PANTHER" id="PTHR22617:SF45">
    <property type="entry name" value="CHEMOTAXIS PROTEIN CHEW"/>
    <property type="match status" value="1"/>
</dbReference>
<dbReference type="EMBL" id="BATJ01000001">
    <property type="protein sequence ID" value="GAD65359.1"/>
    <property type="molecule type" value="Genomic_DNA"/>
</dbReference>
<dbReference type="GO" id="GO:0006935">
    <property type="term" value="P:chemotaxis"/>
    <property type="evidence" value="ECO:0007669"/>
    <property type="project" value="InterPro"/>
</dbReference>
<comment type="caution">
    <text evidence="5">The sequence shown here is derived from an EMBL/GenBank/DDBJ whole genome shotgun (WGS) entry which is preliminary data.</text>
</comment>
<keyword evidence="6" id="KW-1185">Reference proteome</keyword>
<feature type="domain" description="CheW-like" evidence="4">
    <location>
        <begin position="23"/>
        <end position="166"/>
    </location>
</feature>
<evidence type="ECO:0000256" key="3">
    <source>
        <dbReference type="ARBA" id="ARBA00022490"/>
    </source>
</evidence>
<evidence type="ECO:0000313" key="5">
    <source>
        <dbReference type="EMBL" id="GAD65359.1"/>
    </source>
</evidence>
<dbReference type="Pfam" id="PF01584">
    <property type="entry name" value="CheW"/>
    <property type="match status" value="1"/>
</dbReference>
<dbReference type="Gene3D" id="2.30.30.40">
    <property type="entry name" value="SH3 Domains"/>
    <property type="match status" value="1"/>
</dbReference>
<proteinExistence type="predicted"/>
<dbReference type="PROSITE" id="PS50851">
    <property type="entry name" value="CHEW"/>
    <property type="match status" value="1"/>
</dbReference>
<evidence type="ECO:0000256" key="1">
    <source>
        <dbReference type="ARBA" id="ARBA00004496"/>
    </source>
</evidence>
<dbReference type="GO" id="GO:0005829">
    <property type="term" value="C:cytosol"/>
    <property type="evidence" value="ECO:0007669"/>
    <property type="project" value="TreeGrafter"/>
</dbReference>
<evidence type="ECO:0000313" key="6">
    <source>
        <dbReference type="Proteomes" id="UP000016570"/>
    </source>
</evidence>
<dbReference type="GO" id="GO:0007165">
    <property type="term" value="P:signal transduction"/>
    <property type="evidence" value="ECO:0007669"/>
    <property type="project" value="InterPro"/>
</dbReference>
<dbReference type="PANTHER" id="PTHR22617">
    <property type="entry name" value="CHEMOTAXIS SENSOR HISTIDINE KINASE-RELATED"/>
    <property type="match status" value="1"/>
</dbReference>
<dbReference type="Gene3D" id="2.40.50.180">
    <property type="entry name" value="CheA-289, Domain 4"/>
    <property type="match status" value="1"/>
</dbReference>
<dbReference type="Proteomes" id="UP000016570">
    <property type="component" value="Unassembled WGS sequence"/>
</dbReference>
<gene>
    <name evidence="5" type="primary">cheW</name>
    <name evidence="5" type="ORF">VPR01S_01_01320</name>
</gene>
<dbReference type="SMART" id="SM00260">
    <property type="entry name" value="CheW"/>
    <property type="match status" value="1"/>
</dbReference>
<evidence type="ECO:0000256" key="2">
    <source>
        <dbReference type="ARBA" id="ARBA00021483"/>
    </source>
</evidence>
<evidence type="ECO:0000259" key="4">
    <source>
        <dbReference type="PROSITE" id="PS50851"/>
    </source>
</evidence>
<protein>
    <recommendedName>
        <fullName evidence="2">Chemotaxis protein CheW</fullName>
    </recommendedName>
</protein>
<dbReference type="InterPro" id="IPR036061">
    <property type="entry name" value="CheW-like_dom_sf"/>
</dbReference>
<dbReference type="STRING" id="1219065.VPR01S_01_01320"/>
<dbReference type="AlphaFoldDB" id="U3B693"/>
<dbReference type="InterPro" id="IPR039315">
    <property type="entry name" value="CheW"/>
</dbReference>
<accession>U3B693</accession>
<keyword evidence="3" id="KW-0963">Cytoplasm</keyword>
<comment type="subcellular location">
    <subcellularLocation>
        <location evidence="1">Cytoplasm</location>
    </subcellularLocation>
</comment>
<name>U3B693_VIBPR</name>
<organism evidence="5 6">
    <name type="scientific">Vibrio proteolyticus NBRC 13287</name>
    <dbReference type="NCBI Taxonomy" id="1219065"/>
    <lineage>
        <taxon>Bacteria</taxon>
        <taxon>Pseudomonadati</taxon>
        <taxon>Pseudomonadota</taxon>
        <taxon>Gammaproteobacteria</taxon>
        <taxon>Vibrionales</taxon>
        <taxon>Vibrionaceae</taxon>
        <taxon>Vibrio</taxon>
    </lineage>
</organism>